<reference evidence="11" key="1">
    <citation type="submission" date="2016-10" db="EMBL/GenBank/DDBJ databases">
        <title>Sequence of Gallionella enrichment culture.</title>
        <authorList>
            <person name="Poehlein A."/>
            <person name="Muehling M."/>
            <person name="Daniel R."/>
        </authorList>
    </citation>
    <scope>NUCLEOTIDE SEQUENCE</scope>
</reference>
<sequence>MPPDAVSDTPLIPEGKARSRWGDTTFRTIAFISAGVVILLTGLLLWKLWSGSLPTIKLLGWKMLVERQWNADNQLYGALPFIYGTLVTSAIALVLAVPLSIFTAIYLTDLAPTWLRQPLVSVIEMLAAVPSVIWGLWGIFVMVPWLRVYAFPFLHTIFGHIPGIDVLFSGPIFGIGYLSAGIIVAIMITPIITAVSREVLRSVPDLQREAAYALGATRWEVTKIAVLSYAKRGLMGASVLGLGRALGETMAVTMVIGNSANISASLFAPGYSLASVIANEFGEAGADVRYTSALFELGLILLGITIIVNIIALLLVRAVTTKGGSRPA</sequence>
<feature type="domain" description="ABC transmembrane type-1" evidence="10">
    <location>
        <begin position="82"/>
        <end position="312"/>
    </location>
</feature>
<gene>
    <name evidence="11" type="primary">pstC_8</name>
    <name evidence="11" type="ORF">GALL_208910</name>
</gene>
<feature type="transmembrane region" description="Helical" evidence="9">
    <location>
        <begin position="297"/>
        <end position="316"/>
    </location>
</feature>
<dbReference type="CDD" id="cd06261">
    <property type="entry name" value="TM_PBP2"/>
    <property type="match status" value="1"/>
</dbReference>
<keyword evidence="3" id="KW-0813">Transport</keyword>
<evidence type="ECO:0000256" key="4">
    <source>
        <dbReference type="ARBA" id="ARBA00022475"/>
    </source>
</evidence>
<keyword evidence="4" id="KW-1003">Cell membrane</keyword>
<dbReference type="InterPro" id="IPR000515">
    <property type="entry name" value="MetI-like"/>
</dbReference>
<keyword evidence="5" id="KW-0592">Phosphate transport</keyword>
<dbReference type="EMBL" id="MLJW01000138">
    <property type="protein sequence ID" value="OIQ97066.1"/>
    <property type="molecule type" value="Genomic_DNA"/>
</dbReference>
<evidence type="ECO:0000256" key="3">
    <source>
        <dbReference type="ARBA" id="ARBA00022448"/>
    </source>
</evidence>
<feature type="transmembrane region" description="Helical" evidence="9">
    <location>
        <begin position="81"/>
        <end position="107"/>
    </location>
</feature>
<keyword evidence="7 9" id="KW-1133">Transmembrane helix</keyword>
<dbReference type="NCBIfam" id="TIGR02138">
    <property type="entry name" value="phosphate_pstC"/>
    <property type="match status" value="1"/>
</dbReference>
<dbReference type="SUPFAM" id="SSF161098">
    <property type="entry name" value="MetI-like"/>
    <property type="match status" value="1"/>
</dbReference>
<name>A0A1J5RNC2_9ZZZZ</name>
<dbReference type="GO" id="GO:0006817">
    <property type="term" value="P:phosphate ion transport"/>
    <property type="evidence" value="ECO:0007669"/>
    <property type="project" value="UniProtKB-KW"/>
</dbReference>
<comment type="caution">
    <text evidence="11">The sequence shown here is derived from an EMBL/GenBank/DDBJ whole genome shotgun (WGS) entry which is preliminary data.</text>
</comment>
<organism evidence="11">
    <name type="scientific">mine drainage metagenome</name>
    <dbReference type="NCBI Taxonomy" id="410659"/>
    <lineage>
        <taxon>unclassified sequences</taxon>
        <taxon>metagenomes</taxon>
        <taxon>ecological metagenomes</taxon>
    </lineage>
</organism>
<comment type="similarity">
    <text evidence="2">Belongs to the binding-protein-dependent transport system permease family. CysTW subfamily.</text>
</comment>
<evidence type="ECO:0000256" key="8">
    <source>
        <dbReference type="ARBA" id="ARBA00023136"/>
    </source>
</evidence>
<dbReference type="GO" id="GO:0005886">
    <property type="term" value="C:plasma membrane"/>
    <property type="evidence" value="ECO:0007669"/>
    <property type="project" value="UniProtKB-SubCell"/>
</dbReference>
<evidence type="ECO:0000256" key="7">
    <source>
        <dbReference type="ARBA" id="ARBA00022989"/>
    </source>
</evidence>
<evidence type="ECO:0000256" key="5">
    <source>
        <dbReference type="ARBA" id="ARBA00022592"/>
    </source>
</evidence>
<feature type="transmembrane region" description="Helical" evidence="9">
    <location>
        <begin position="119"/>
        <end position="143"/>
    </location>
</feature>
<evidence type="ECO:0000256" key="2">
    <source>
        <dbReference type="ARBA" id="ARBA00007069"/>
    </source>
</evidence>
<comment type="subcellular location">
    <subcellularLocation>
        <location evidence="1">Cell membrane</location>
        <topology evidence="1">Multi-pass membrane protein</topology>
    </subcellularLocation>
</comment>
<keyword evidence="8 9" id="KW-0472">Membrane</keyword>
<proteinExistence type="inferred from homology"/>
<dbReference type="InterPro" id="IPR035906">
    <property type="entry name" value="MetI-like_sf"/>
</dbReference>
<evidence type="ECO:0000256" key="6">
    <source>
        <dbReference type="ARBA" id="ARBA00022692"/>
    </source>
</evidence>
<protein>
    <submittedName>
        <fullName evidence="11">Phosphate transport system permease protein PstC</fullName>
    </submittedName>
</protein>
<evidence type="ECO:0000259" key="10">
    <source>
        <dbReference type="PROSITE" id="PS50928"/>
    </source>
</evidence>
<evidence type="ECO:0000256" key="1">
    <source>
        <dbReference type="ARBA" id="ARBA00004651"/>
    </source>
</evidence>
<keyword evidence="6 9" id="KW-0812">Transmembrane</keyword>
<feature type="transmembrane region" description="Helical" evidence="9">
    <location>
        <begin position="175"/>
        <end position="195"/>
    </location>
</feature>
<evidence type="ECO:0000256" key="9">
    <source>
        <dbReference type="SAM" id="Phobius"/>
    </source>
</evidence>
<evidence type="ECO:0000313" key="11">
    <source>
        <dbReference type="EMBL" id="OIQ97066.1"/>
    </source>
</evidence>
<dbReference type="Gene3D" id="1.10.3720.10">
    <property type="entry name" value="MetI-like"/>
    <property type="match status" value="1"/>
</dbReference>
<dbReference type="GO" id="GO:0005315">
    <property type="term" value="F:phosphate transmembrane transporter activity"/>
    <property type="evidence" value="ECO:0007669"/>
    <property type="project" value="InterPro"/>
</dbReference>
<dbReference type="PANTHER" id="PTHR30425">
    <property type="entry name" value="PHOSPHATE TRANSPORT SYSTEM PERMEASE PROTEIN PST"/>
    <property type="match status" value="1"/>
</dbReference>
<dbReference type="Pfam" id="PF00528">
    <property type="entry name" value="BPD_transp_1"/>
    <property type="match status" value="1"/>
</dbReference>
<feature type="transmembrane region" description="Helical" evidence="9">
    <location>
        <begin position="28"/>
        <end position="49"/>
    </location>
</feature>
<dbReference type="AlphaFoldDB" id="A0A1J5RNC2"/>
<dbReference type="PANTHER" id="PTHR30425:SF1">
    <property type="entry name" value="PHOSPHATE TRANSPORT SYSTEM PERMEASE PROTEIN PSTC"/>
    <property type="match status" value="1"/>
</dbReference>
<dbReference type="PROSITE" id="PS50928">
    <property type="entry name" value="ABC_TM1"/>
    <property type="match status" value="1"/>
</dbReference>
<dbReference type="InterPro" id="IPR011864">
    <property type="entry name" value="Phosphate_PstC"/>
</dbReference>
<accession>A0A1J5RNC2</accession>
<dbReference type="InterPro" id="IPR051124">
    <property type="entry name" value="Phosphate_Transport_Permease"/>
</dbReference>